<dbReference type="AlphaFoldDB" id="D1CSN5"/>
<evidence type="ECO:0000313" key="1">
    <source>
        <dbReference type="EMBL" id="ABD74839.1"/>
    </source>
</evidence>
<dbReference type="EMBL" id="DQ403355">
    <property type="protein sequence ID" value="ABD74839.1"/>
    <property type="molecule type" value="Genomic_DNA"/>
</dbReference>
<feature type="non-terminal residue" evidence="1">
    <location>
        <position position="45"/>
    </location>
</feature>
<name>D1CSN5_9HYPH</name>
<sequence>MRGGDDRLANYSYPYMRALSPSQLVACVNFSKKVMSGGRGHTPLL</sequence>
<protein>
    <submittedName>
        <fullName evidence="1">Uncharacterized protein</fullName>
    </submittedName>
</protein>
<reference evidence="1" key="1">
    <citation type="submission" date="2006-02" db="EMBL/GenBank/DDBJ databases">
        <title>Sampling the accessory genome of the Sinorhizobium genus by suppressive subtractive hybridization.</title>
        <authorList>
            <person name="Moulin L."/>
            <person name="Ghazoui Z."/>
            <person name="Young P."/>
        </authorList>
    </citation>
    <scope>NUCLEOTIDE SEQUENCE</scope>
    <source>
        <strain evidence="1">LMG14919</strain>
    </source>
</reference>
<proteinExistence type="predicted"/>
<organism evidence="1">
    <name type="scientific">Sinorhizobium arboris</name>
    <dbReference type="NCBI Taxonomy" id="76745"/>
    <lineage>
        <taxon>Bacteria</taxon>
        <taxon>Pseudomonadati</taxon>
        <taxon>Pseudomonadota</taxon>
        <taxon>Alphaproteobacteria</taxon>
        <taxon>Hyphomicrobiales</taxon>
        <taxon>Rhizobiaceae</taxon>
        <taxon>Sinorhizobium/Ensifer group</taxon>
        <taxon>Sinorhizobium</taxon>
    </lineage>
</organism>
<accession>D1CSN5</accession>